<dbReference type="SUPFAM" id="SSF50978">
    <property type="entry name" value="WD40 repeat-like"/>
    <property type="match status" value="1"/>
</dbReference>
<dbReference type="InterPro" id="IPR036322">
    <property type="entry name" value="WD40_repeat_dom_sf"/>
</dbReference>
<evidence type="ECO:0000256" key="1">
    <source>
        <dbReference type="ARBA" id="ARBA00022574"/>
    </source>
</evidence>
<gene>
    <name evidence="4" type="ORF">M231_06072</name>
</gene>
<dbReference type="SMART" id="SM00320">
    <property type="entry name" value="WD40"/>
    <property type="match status" value="6"/>
</dbReference>
<comment type="caution">
    <text evidence="4">The sequence shown here is derived from an EMBL/GenBank/DDBJ whole genome shotgun (WGS) entry which is preliminary data.</text>
</comment>
<dbReference type="InterPro" id="IPR015943">
    <property type="entry name" value="WD40/YVTN_repeat-like_dom_sf"/>
</dbReference>
<keyword evidence="1 3" id="KW-0853">WD repeat</keyword>
<dbReference type="Pfam" id="PF00400">
    <property type="entry name" value="WD40"/>
    <property type="match status" value="4"/>
</dbReference>
<accession>A0A4Q1BGJ5</accession>
<dbReference type="FunCoup" id="A0A4Q1BGJ5">
    <property type="interactions" value="162"/>
</dbReference>
<dbReference type="PROSITE" id="PS00678">
    <property type="entry name" value="WD_REPEATS_1"/>
    <property type="match status" value="1"/>
</dbReference>
<organism evidence="4 5">
    <name type="scientific">Tremella mesenterica</name>
    <name type="common">Jelly fungus</name>
    <dbReference type="NCBI Taxonomy" id="5217"/>
    <lineage>
        <taxon>Eukaryota</taxon>
        <taxon>Fungi</taxon>
        <taxon>Dikarya</taxon>
        <taxon>Basidiomycota</taxon>
        <taxon>Agaricomycotina</taxon>
        <taxon>Tremellomycetes</taxon>
        <taxon>Tremellales</taxon>
        <taxon>Tremellaceae</taxon>
        <taxon>Tremella</taxon>
    </lineage>
</organism>
<dbReference type="GO" id="GO:0005634">
    <property type="term" value="C:nucleus"/>
    <property type="evidence" value="ECO:0007669"/>
    <property type="project" value="TreeGrafter"/>
</dbReference>
<dbReference type="InParanoid" id="A0A4Q1BGJ5"/>
<name>A0A4Q1BGJ5_TREME</name>
<dbReference type="OrthoDB" id="538223at2759"/>
<sequence length="335" mass="35313">MVTHPDAIWALSWTSADRLISGCADGHIRVYDPSDLTVPLQDIHANPLAISSLATSSDGRYALSGSLDGTVALLDLESGEEVGKSDTGREKIGDTTLPAFACAVHPSLSCWAWSGRSSKLGFRTIPKDSISKIITEDINGQGESSFNPLSGEARVIDTGKGKFGMDVKFSPDGQSLALATESGQIMIVDVETGEVLATYTSHAMAVRTISWSEDSQWLFSGSDDHRIVIHDVRAGSKSGQTRGEGAVAILQGHQSWVLRVSAGPDGKLLGSGGADNMVKLWDIGQRSCVSTIQTSSEVWGLDWQPASVGGSGVGKQFAIAGEDKMVTIYRAAGSS</sequence>
<dbReference type="EMBL" id="SDIL01000090">
    <property type="protein sequence ID" value="RXK36685.1"/>
    <property type="molecule type" value="Genomic_DNA"/>
</dbReference>
<dbReference type="AlphaFoldDB" id="A0A4Q1BGJ5"/>
<reference evidence="4 5" key="1">
    <citation type="submission" date="2016-06" db="EMBL/GenBank/DDBJ databases">
        <title>Evolution of pathogenesis and genome organization in the Tremellales.</title>
        <authorList>
            <person name="Cuomo C."/>
            <person name="Litvintseva A."/>
            <person name="Heitman J."/>
            <person name="Chen Y."/>
            <person name="Sun S."/>
            <person name="Springer D."/>
            <person name="Dromer F."/>
            <person name="Young S."/>
            <person name="Zeng Q."/>
            <person name="Chapman S."/>
            <person name="Gujja S."/>
            <person name="Saif S."/>
            <person name="Birren B."/>
        </authorList>
    </citation>
    <scope>NUCLEOTIDE SEQUENCE [LARGE SCALE GENOMIC DNA]</scope>
    <source>
        <strain evidence="4 5">ATCC 28783</strain>
    </source>
</reference>
<protein>
    <recommendedName>
        <fullName evidence="6">Anaphase-promoting complex subunit 4 WD40 domain-containing protein</fullName>
    </recommendedName>
</protein>
<evidence type="ECO:0000313" key="4">
    <source>
        <dbReference type="EMBL" id="RXK36685.1"/>
    </source>
</evidence>
<evidence type="ECO:0000256" key="2">
    <source>
        <dbReference type="ARBA" id="ARBA00022737"/>
    </source>
</evidence>
<dbReference type="PROSITE" id="PS50082">
    <property type="entry name" value="WD_REPEATS_2"/>
    <property type="match status" value="3"/>
</dbReference>
<dbReference type="InterPro" id="IPR051510">
    <property type="entry name" value="SKI8"/>
</dbReference>
<proteinExistence type="predicted"/>
<dbReference type="STRING" id="5217.A0A4Q1BGJ5"/>
<dbReference type="Gene3D" id="2.130.10.10">
    <property type="entry name" value="YVTN repeat-like/Quinoprotein amine dehydrogenase"/>
    <property type="match status" value="2"/>
</dbReference>
<feature type="repeat" description="WD" evidence="3">
    <location>
        <begin position="43"/>
        <end position="84"/>
    </location>
</feature>
<feature type="repeat" description="WD" evidence="3">
    <location>
        <begin position="199"/>
        <end position="240"/>
    </location>
</feature>
<dbReference type="InterPro" id="IPR001680">
    <property type="entry name" value="WD40_rpt"/>
</dbReference>
<evidence type="ECO:0000313" key="5">
    <source>
        <dbReference type="Proteomes" id="UP000289152"/>
    </source>
</evidence>
<dbReference type="GO" id="GO:0032991">
    <property type="term" value="C:protein-containing complex"/>
    <property type="evidence" value="ECO:0007669"/>
    <property type="project" value="UniProtKB-ARBA"/>
</dbReference>
<feature type="repeat" description="WD" evidence="3">
    <location>
        <begin position="250"/>
        <end position="291"/>
    </location>
</feature>
<dbReference type="Proteomes" id="UP000289152">
    <property type="component" value="Unassembled WGS sequence"/>
</dbReference>
<keyword evidence="5" id="KW-1185">Reference proteome</keyword>
<dbReference type="PANTHER" id="PTHR44090:SF1">
    <property type="entry name" value="SUPERKILLER COMPLEX PROTEIN 8"/>
    <property type="match status" value="1"/>
</dbReference>
<evidence type="ECO:0008006" key="6">
    <source>
        <dbReference type="Google" id="ProtNLM"/>
    </source>
</evidence>
<dbReference type="PROSITE" id="PS50294">
    <property type="entry name" value="WD_REPEATS_REGION"/>
    <property type="match status" value="2"/>
</dbReference>
<keyword evidence="2" id="KW-0677">Repeat</keyword>
<dbReference type="InterPro" id="IPR019775">
    <property type="entry name" value="WD40_repeat_CS"/>
</dbReference>
<dbReference type="PANTHER" id="PTHR44090">
    <property type="entry name" value="WD REPEAT-CONTAINING PROTEIN 61"/>
    <property type="match status" value="1"/>
</dbReference>
<evidence type="ECO:0000256" key="3">
    <source>
        <dbReference type="PROSITE-ProRule" id="PRU00221"/>
    </source>
</evidence>